<dbReference type="GO" id="GO:0000287">
    <property type="term" value="F:magnesium ion binding"/>
    <property type="evidence" value="ECO:0007669"/>
    <property type="project" value="InterPro"/>
</dbReference>
<dbReference type="EMBL" id="JAMBPX010000011">
    <property type="protein sequence ID" value="MDG0860353.1"/>
    <property type="molecule type" value="Genomic_DNA"/>
</dbReference>
<organism evidence="1 2">
    <name type="scientific">Staphylococcus equorum</name>
    <dbReference type="NCBI Taxonomy" id="246432"/>
    <lineage>
        <taxon>Bacteria</taxon>
        <taxon>Bacillati</taxon>
        <taxon>Bacillota</taxon>
        <taxon>Bacilli</taxon>
        <taxon>Bacillales</taxon>
        <taxon>Staphylococcaceae</taxon>
        <taxon>Staphylococcus</taxon>
    </lineage>
</organism>
<reference evidence="1" key="1">
    <citation type="submission" date="2022-05" db="EMBL/GenBank/DDBJ databases">
        <title>Comparative genomics of Staphylococcus equorum isolates.</title>
        <authorList>
            <person name="Luelf R.H."/>
        </authorList>
    </citation>
    <scope>NUCLEOTIDE SEQUENCE</scope>
    <source>
        <strain evidence="1">TMW 2.2343</strain>
    </source>
</reference>
<sequence>MARAGRRQFVQSYPSEETKIYQSYFKKYAEEEIIKQKWSVPEKGKAIYIEMVLYLDRKRKDPNNFLKLPIDVLTDAGVWIDDDVVLPLCKNMYIDAINPRIEIKIYPSNSIGIFENEREFENFKENNCNICKKDSTRCSVLKRLTENRIIEESDNKNCLKIKKIT</sequence>
<evidence type="ECO:0000313" key="1">
    <source>
        <dbReference type="EMBL" id="MDG0860353.1"/>
    </source>
</evidence>
<name>A0A9X4R5A6_9STAP</name>
<dbReference type="RefSeq" id="WP_277595872.1">
    <property type="nucleotide sequence ID" value="NZ_JAMBPX010000011.1"/>
</dbReference>
<dbReference type="GO" id="GO:0006310">
    <property type="term" value="P:DNA recombination"/>
    <property type="evidence" value="ECO:0007669"/>
    <property type="project" value="InterPro"/>
</dbReference>
<accession>A0A9X4R5A6</accession>
<dbReference type="GO" id="GO:0006281">
    <property type="term" value="P:DNA repair"/>
    <property type="evidence" value="ECO:0007669"/>
    <property type="project" value="InterPro"/>
</dbReference>
<dbReference type="Proteomes" id="UP001152302">
    <property type="component" value="Unassembled WGS sequence"/>
</dbReference>
<evidence type="ECO:0000313" key="2">
    <source>
        <dbReference type="Proteomes" id="UP001152302"/>
    </source>
</evidence>
<dbReference type="InterPro" id="IPR036614">
    <property type="entry name" value="RusA-like_sf"/>
</dbReference>
<dbReference type="SUPFAM" id="SSF103084">
    <property type="entry name" value="Holliday junction resolvase RusA"/>
    <property type="match status" value="1"/>
</dbReference>
<comment type="caution">
    <text evidence="1">The sequence shown here is derived from an EMBL/GenBank/DDBJ whole genome shotgun (WGS) entry which is preliminary data.</text>
</comment>
<dbReference type="AlphaFoldDB" id="A0A9X4R5A6"/>
<dbReference type="Pfam" id="PF05866">
    <property type="entry name" value="RusA"/>
    <property type="match status" value="1"/>
</dbReference>
<proteinExistence type="predicted"/>
<dbReference type="InterPro" id="IPR008822">
    <property type="entry name" value="Endonuclease_RusA-like"/>
</dbReference>
<dbReference type="Gene3D" id="3.30.1330.70">
    <property type="entry name" value="Holliday junction resolvase RusA"/>
    <property type="match status" value="1"/>
</dbReference>
<protein>
    <submittedName>
        <fullName evidence="1">RusA family crossover junction endodeoxyribonuclease</fullName>
    </submittedName>
</protein>
<gene>
    <name evidence="1" type="ORF">M4L21_13550</name>
</gene>